<dbReference type="PROSITE" id="PS00211">
    <property type="entry name" value="ABC_TRANSPORTER_1"/>
    <property type="match status" value="1"/>
</dbReference>
<dbReference type="GeneID" id="93365387"/>
<dbReference type="eggNOG" id="COG1136">
    <property type="taxonomic scope" value="Bacteria"/>
</dbReference>
<dbReference type="SUPFAM" id="SSF52540">
    <property type="entry name" value="P-loop containing nucleoside triphosphate hydrolases"/>
    <property type="match status" value="1"/>
</dbReference>
<dbReference type="InterPro" id="IPR003593">
    <property type="entry name" value="AAA+_ATPase"/>
</dbReference>
<dbReference type="InterPro" id="IPR017871">
    <property type="entry name" value="ABC_transporter-like_CS"/>
</dbReference>
<dbReference type="PROSITE" id="PS50893">
    <property type="entry name" value="ABC_TRANSPORTER_2"/>
    <property type="match status" value="1"/>
</dbReference>
<keyword evidence="3 5" id="KW-0067">ATP-binding</keyword>
<name>C3JCX3_POREA</name>
<dbReference type="GO" id="GO:0005524">
    <property type="term" value="F:ATP binding"/>
    <property type="evidence" value="ECO:0007669"/>
    <property type="project" value="UniProtKB-KW"/>
</dbReference>
<dbReference type="PANTHER" id="PTHR24220:SF689">
    <property type="entry name" value="LIPOPROTEIN-RELEASING SYSTEM ATP-BINDING PROTEIN LOLD"/>
    <property type="match status" value="1"/>
</dbReference>
<dbReference type="InterPro" id="IPR027417">
    <property type="entry name" value="P-loop_NTPase"/>
</dbReference>
<keyword evidence="6" id="KW-1185">Reference proteome</keyword>
<dbReference type="EMBL" id="ACNN01000036">
    <property type="protein sequence ID" value="EEN81899.1"/>
    <property type="molecule type" value="Genomic_DNA"/>
</dbReference>
<reference evidence="5 6" key="1">
    <citation type="submission" date="2009-04" db="EMBL/GenBank/DDBJ databases">
        <authorList>
            <person name="Sebastian Y."/>
            <person name="Madupu R."/>
            <person name="Durkin A.S."/>
            <person name="Torralba M."/>
            <person name="Methe B."/>
            <person name="Sutton G.G."/>
            <person name="Strausberg R.L."/>
            <person name="Nelson K.E."/>
        </authorList>
    </citation>
    <scope>NUCLEOTIDE SEQUENCE [LARGE SCALE GENOMIC DNA]</scope>
    <source>
        <strain evidence="6">ATCC 35406 / BCRC 14492 / JCM 8526 / NCTC 13058 / HG 370</strain>
    </source>
</reference>
<dbReference type="GO" id="GO:0016887">
    <property type="term" value="F:ATP hydrolysis activity"/>
    <property type="evidence" value="ECO:0007669"/>
    <property type="project" value="InterPro"/>
</dbReference>
<gene>
    <name evidence="5" type="ORF">POREN0001_0656</name>
</gene>
<dbReference type="PANTHER" id="PTHR24220">
    <property type="entry name" value="IMPORT ATP-BINDING PROTEIN"/>
    <property type="match status" value="1"/>
</dbReference>
<evidence type="ECO:0000256" key="1">
    <source>
        <dbReference type="ARBA" id="ARBA00005417"/>
    </source>
</evidence>
<feature type="domain" description="ABC transporter" evidence="4">
    <location>
        <begin position="4"/>
        <end position="215"/>
    </location>
</feature>
<dbReference type="GO" id="GO:0022857">
    <property type="term" value="F:transmembrane transporter activity"/>
    <property type="evidence" value="ECO:0007669"/>
    <property type="project" value="TreeGrafter"/>
</dbReference>
<accession>C3JCX3</accession>
<dbReference type="InterPro" id="IPR015854">
    <property type="entry name" value="ABC_transpr_LolD-like"/>
</dbReference>
<keyword evidence="2" id="KW-0547">Nucleotide-binding</keyword>
<comment type="similarity">
    <text evidence="1">Belongs to the ABC transporter superfamily.</text>
</comment>
<dbReference type="RefSeq" id="WP_004335212.1">
    <property type="nucleotide sequence ID" value="NZ_ACNN01000036.1"/>
</dbReference>
<sequence>MQTITLQDTLPCVFSVEPPLRSEVWLQPGLDLKQGVSYLVSAESGAGKSSLCAYICGYRRDYKGSILFDGRDINSLTVKDWCRIRREEIAYLPQDLALFPELSAADNVFLKNRLTHYKSKEEIARLFDTLGLKDKWDSPVSKLSVGQQQRVAIIRLLCQACQFYLMDEPVSHLDEENNRIVAELVRDEAKKQGAAIISTSVGNPLLLDYTHTLKL</sequence>
<evidence type="ECO:0000256" key="2">
    <source>
        <dbReference type="ARBA" id="ARBA00022741"/>
    </source>
</evidence>
<protein>
    <submittedName>
        <fullName evidence="5">ABC transporter, ATP-binding protein</fullName>
    </submittedName>
</protein>
<dbReference type="STRING" id="553175.POREN0001_0656"/>
<organism evidence="5 6">
    <name type="scientific">Porphyromonas endodontalis (strain ATCC 35406 / DSM 24491 / JCM 8526 / CCUG 16442 / BCRC 14492 / NCTC 13058 / HG 370)</name>
    <name type="common">Bacteroides endodontalis</name>
    <dbReference type="NCBI Taxonomy" id="553175"/>
    <lineage>
        <taxon>Bacteria</taxon>
        <taxon>Pseudomonadati</taxon>
        <taxon>Bacteroidota</taxon>
        <taxon>Bacteroidia</taxon>
        <taxon>Bacteroidales</taxon>
        <taxon>Porphyromonadaceae</taxon>
        <taxon>Porphyromonas</taxon>
    </lineage>
</organism>
<comment type="caution">
    <text evidence="5">The sequence shown here is derived from an EMBL/GenBank/DDBJ whole genome shotgun (WGS) entry which is preliminary data.</text>
</comment>
<evidence type="ECO:0000256" key="3">
    <source>
        <dbReference type="ARBA" id="ARBA00022840"/>
    </source>
</evidence>
<proteinExistence type="inferred from homology"/>
<dbReference type="GO" id="GO:0005886">
    <property type="term" value="C:plasma membrane"/>
    <property type="evidence" value="ECO:0007669"/>
    <property type="project" value="TreeGrafter"/>
</dbReference>
<evidence type="ECO:0000313" key="6">
    <source>
        <dbReference type="Proteomes" id="UP000004295"/>
    </source>
</evidence>
<dbReference type="InterPro" id="IPR003439">
    <property type="entry name" value="ABC_transporter-like_ATP-bd"/>
</dbReference>
<dbReference type="Pfam" id="PF00005">
    <property type="entry name" value="ABC_tran"/>
    <property type="match status" value="1"/>
</dbReference>
<evidence type="ECO:0000313" key="5">
    <source>
        <dbReference type="EMBL" id="EEN81899.1"/>
    </source>
</evidence>
<dbReference type="Gene3D" id="3.40.50.300">
    <property type="entry name" value="P-loop containing nucleotide triphosphate hydrolases"/>
    <property type="match status" value="1"/>
</dbReference>
<dbReference type="Proteomes" id="UP000004295">
    <property type="component" value="Unassembled WGS sequence"/>
</dbReference>
<dbReference type="SMART" id="SM00382">
    <property type="entry name" value="AAA"/>
    <property type="match status" value="1"/>
</dbReference>
<evidence type="ECO:0000259" key="4">
    <source>
        <dbReference type="PROSITE" id="PS50893"/>
    </source>
</evidence>
<dbReference type="AlphaFoldDB" id="C3JCX3"/>